<dbReference type="InterPro" id="IPR001525">
    <property type="entry name" value="C5_MeTfrase"/>
</dbReference>
<dbReference type="Gene3D" id="3.90.120.10">
    <property type="entry name" value="DNA Methylase, subunit A, domain 2"/>
    <property type="match status" value="1"/>
</dbReference>
<dbReference type="GO" id="GO:0008168">
    <property type="term" value="F:methyltransferase activity"/>
    <property type="evidence" value="ECO:0007669"/>
    <property type="project" value="UniProtKB-KW"/>
</dbReference>
<dbReference type="FunFam" id="2.40.50.140:FF:000015">
    <property type="entry name" value="Eukaryotic translation initiation factor 2 subunit alpha"/>
    <property type="match status" value="1"/>
</dbReference>
<dbReference type="Pfam" id="PF07541">
    <property type="entry name" value="EIF_2_alpha"/>
    <property type="match status" value="1"/>
</dbReference>
<keyword evidence="5 8" id="KW-0808">Transferase</keyword>
<dbReference type="Pfam" id="PF00575">
    <property type="entry name" value="S1"/>
    <property type="match status" value="1"/>
</dbReference>
<evidence type="ECO:0000256" key="2">
    <source>
        <dbReference type="ARBA" id="ARBA00020950"/>
    </source>
</evidence>
<dbReference type="InterPro" id="IPR011488">
    <property type="entry name" value="TIF_2_asu"/>
</dbReference>
<evidence type="ECO:0000256" key="4">
    <source>
        <dbReference type="ARBA" id="ARBA00022603"/>
    </source>
</evidence>
<dbReference type="EMBL" id="JBJKFK010000015">
    <property type="protein sequence ID" value="KAL3321018.1"/>
    <property type="molecule type" value="Genomic_DNA"/>
</dbReference>
<dbReference type="PANTHER" id="PTHR10602">
    <property type="entry name" value="EUKARYOTIC TRANSLATION INITIATION FACTOR 2 SUBUNIT 1"/>
    <property type="match status" value="1"/>
</dbReference>
<dbReference type="GO" id="GO:0003743">
    <property type="term" value="F:translation initiation factor activity"/>
    <property type="evidence" value="ECO:0007669"/>
    <property type="project" value="UniProtKB-KW"/>
</dbReference>
<dbReference type="SUPFAM" id="SSF50249">
    <property type="entry name" value="Nucleic acid-binding proteins"/>
    <property type="match status" value="1"/>
</dbReference>
<evidence type="ECO:0000313" key="12">
    <source>
        <dbReference type="EMBL" id="KAL3321018.1"/>
    </source>
</evidence>
<comment type="similarity">
    <text evidence="8 9">Belongs to the class I-like SAM-binding methyltransferase superfamily. C5-methyltransferase family.</text>
</comment>
<reference evidence="12 13" key="1">
    <citation type="submission" date="2024-11" db="EMBL/GenBank/DDBJ databases">
        <title>Adaptive evolution of stress response genes in parasites aligns with host niche diversity.</title>
        <authorList>
            <person name="Hahn C."/>
            <person name="Resl P."/>
        </authorList>
    </citation>
    <scope>NUCLEOTIDE SEQUENCE [LARGE SCALE GENOMIC DNA]</scope>
    <source>
        <strain evidence="12">EGGRZ-B1_66</strain>
        <tissue evidence="12">Body</tissue>
    </source>
</reference>
<dbReference type="GO" id="GO:0032259">
    <property type="term" value="P:methylation"/>
    <property type="evidence" value="ECO:0007669"/>
    <property type="project" value="UniProtKB-KW"/>
</dbReference>
<evidence type="ECO:0000256" key="7">
    <source>
        <dbReference type="ARBA" id="ARBA00033370"/>
    </source>
</evidence>
<dbReference type="PRINTS" id="PR00105">
    <property type="entry name" value="C5METTRFRASE"/>
</dbReference>
<dbReference type="AlphaFoldDB" id="A0ABD2QNC5"/>
<dbReference type="InterPro" id="IPR024054">
    <property type="entry name" value="TIF2_asu_middle_sf"/>
</dbReference>
<keyword evidence="8" id="KW-0949">S-adenosyl-L-methionine</keyword>
<dbReference type="InterPro" id="IPR024055">
    <property type="entry name" value="TIF2_asu_C"/>
</dbReference>
<organism evidence="12 13">
    <name type="scientific">Cichlidogyrus casuarinus</name>
    <dbReference type="NCBI Taxonomy" id="1844966"/>
    <lineage>
        <taxon>Eukaryota</taxon>
        <taxon>Metazoa</taxon>
        <taxon>Spiralia</taxon>
        <taxon>Lophotrochozoa</taxon>
        <taxon>Platyhelminthes</taxon>
        <taxon>Monogenea</taxon>
        <taxon>Monopisthocotylea</taxon>
        <taxon>Dactylogyridea</taxon>
        <taxon>Ancyrocephalidae</taxon>
        <taxon>Cichlidogyrus</taxon>
    </lineage>
</organism>
<comment type="similarity">
    <text evidence="1">Belongs to the eIF-2-alpha family.</text>
</comment>
<evidence type="ECO:0000256" key="5">
    <source>
        <dbReference type="ARBA" id="ARBA00022679"/>
    </source>
</evidence>
<dbReference type="SUPFAM" id="SSF116742">
    <property type="entry name" value="eIF2alpha middle domain-like"/>
    <property type="match status" value="1"/>
</dbReference>
<dbReference type="SUPFAM" id="SSF110993">
    <property type="entry name" value="eIF-2-alpha, C-terminal domain"/>
    <property type="match status" value="1"/>
</dbReference>
<dbReference type="PROSITE" id="PS50126">
    <property type="entry name" value="S1"/>
    <property type="match status" value="1"/>
</dbReference>
<dbReference type="FunFam" id="3.30.70.1130:FF:000001">
    <property type="entry name" value="Eukaryotic translation initiation factor 2 subunit 1"/>
    <property type="match status" value="1"/>
</dbReference>
<feature type="region of interest" description="Disordered" evidence="10">
    <location>
        <begin position="293"/>
        <end position="316"/>
    </location>
</feature>
<protein>
    <recommendedName>
        <fullName evidence="2">Eukaryotic translation initiation factor 2 subunit 1</fullName>
    </recommendedName>
    <alternativeName>
        <fullName evidence="7">Eukaryotic translation initiation factor 2 subunit alpha</fullName>
    </alternativeName>
</protein>
<dbReference type="InterPro" id="IPR012340">
    <property type="entry name" value="NA-bd_OB-fold"/>
</dbReference>
<dbReference type="NCBIfam" id="TIGR00675">
    <property type="entry name" value="dcm"/>
    <property type="match status" value="1"/>
</dbReference>
<evidence type="ECO:0000313" key="13">
    <source>
        <dbReference type="Proteomes" id="UP001626550"/>
    </source>
</evidence>
<accession>A0ABD2QNC5</accession>
<evidence type="ECO:0000259" key="11">
    <source>
        <dbReference type="PROSITE" id="PS50126"/>
    </source>
</evidence>
<dbReference type="InterPro" id="IPR044126">
    <property type="entry name" value="S1_IF2_alpha"/>
</dbReference>
<evidence type="ECO:0000256" key="1">
    <source>
        <dbReference type="ARBA" id="ARBA00007223"/>
    </source>
</evidence>
<dbReference type="PROSITE" id="PS51679">
    <property type="entry name" value="SAM_MT_C5"/>
    <property type="match status" value="1"/>
</dbReference>
<evidence type="ECO:0000256" key="9">
    <source>
        <dbReference type="RuleBase" id="RU000416"/>
    </source>
</evidence>
<dbReference type="Gene3D" id="3.40.50.150">
    <property type="entry name" value="Vaccinia Virus protein VP39"/>
    <property type="match status" value="1"/>
</dbReference>
<dbReference type="SMART" id="SM00316">
    <property type="entry name" value="S1"/>
    <property type="match status" value="1"/>
</dbReference>
<keyword evidence="6" id="KW-0648">Protein biosynthesis</keyword>
<gene>
    <name evidence="12" type="primary">EIF2S1</name>
    <name evidence="12" type="ORF">Ciccas_000296</name>
</gene>
<feature type="active site" evidence="8">
    <location>
        <position position="395"/>
    </location>
</feature>
<evidence type="ECO:0000256" key="10">
    <source>
        <dbReference type="SAM" id="MobiDB-lite"/>
    </source>
</evidence>
<feature type="compositionally biased region" description="Acidic residues" evidence="10">
    <location>
        <begin position="301"/>
        <end position="316"/>
    </location>
</feature>
<proteinExistence type="inferred from homology"/>
<dbReference type="Gene3D" id="3.30.70.1130">
    <property type="entry name" value="EIF_2_alpha"/>
    <property type="match status" value="1"/>
</dbReference>
<comment type="caution">
    <text evidence="12">The sequence shown here is derived from an EMBL/GenBank/DDBJ whole genome shotgun (WGS) entry which is preliminary data.</text>
</comment>
<dbReference type="Gene3D" id="2.40.50.140">
    <property type="entry name" value="Nucleic acid-binding proteins"/>
    <property type="match status" value="1"/>
</dbReference>
<dbReference type="SUPFAM" id="SSF53335">
    <property type="entry name" value="S-adenosyl-L-methionine-dependent methyltransferases"/>
    <property type="match status" value="1"/>
</dbReference>
<dbReference type="InterPro" id="IPR003029">
    <property type="entry name" value="S1_domain"/>
</dbReference>
<dbReference type="Pfam" id="PF00145">
    <property type="entry name" value="DNA_methylase"/>
    <property type="match status" value="1"/>
</dbReference>
<dbReference type="FunFam" id="1.10.150.190:FF:000001">
    <property type="entry name" value="Eukaryotic translation initiation factor 2 subunit 1"/>
    <property type="match status" value="1"/>
</dbReference>
<evidence type="ECO:0000256" key="6">
    <source>
        <dbReference type="ARBA" id="ARBA00022917"/>
    </source>
</evidence>
<dbReference type="Proteomes" id="UP001626550">
    <property type="component" value="Unassembled WGS sequence"/>
</dbReference>
<feature type="domain" description="S1 motif" evidence="11">
    <location>
        <begin position="16"/>
        <end position="87"/>
    </location>
</feature>
<dbReference type="Gene3D" id="1.10.150.190">
    <property type="entry name" value="Translation initiation factor 2, subunit 1, domain 2"/>
    <property type="match status" value="1"/>
</dbReference>
<dbReference type="PANTHER" id="PTHR10602:SF0">
    <property type="entry name" value="EUKARYOTIC TRANSLATION INITIATION FACTOR 2 SUBUNIT 1"/>
    <property type="match status" value="1"/>
</dbReference>
<evidence type="ECO:0000256" key="3">
    <source>
        <dbReference type="ARBA" id="ARBA00022540"/>
    </source>
</evidence>
<sequence length="670" mass="77163">MPLQCRFYENEFPEIGDIVVVTVRAVENMGSYVELLEYKNLCGMILHSELSRRRIRSINKLIRIGRNETVLVIRVDQEKKYIDLSKRRVSPDEVQRCQDKFSKAKTVNQILRHVAEKLQYKTDEQLEELFHKTAWHFDRKAKVKGLGAYEAFKKAVSDPTVFDECDLDPETLKHLLTDVRHRLMPQAIKLRADFDLSCFSYEGIDAIKVALKEGLKLSTDEFPIKINLIAPPSYVITTQTMESKAGLEHMSKVIEVIKEAIMKEQGNLVIKHEPRIVSDTDDAELAKQYAELEEANREVSGDEDDDENEEGLDDEDESKLRVLELFSGIGGMHNALKKAGIDFEVVAALDIHDGANSVYAHNFNKDLVKNREISALSTEEARALDCQLWTMSPPCQPYTSLGNQKCGNDNRASAFSHLVHLISQVKPPLIFLENVKEFYKSDSWDLLIESLHSFQYQVLQFILTPPQFGIPNRRRRFYLVAHLTESNLCSSFVSKSEPIQNLTLNEEFPALPDCDCLFCIQSPMKQISQFLDQASKEFRVLEREVIVKYFRAMDMINENEIISDCFTKGYSKRLTGTGSILQFCEPIFSKEYLDRIRNENDQSEIERISNSLTLRFFSSAEIARIMCFPEEFSFPETQTEMQRIRFLGNSVNVLVIAHVMHWTFGKHFRK</sequence>
<keyword evidence="4 8" id="KW-0489">Methyltransferase</keyword>
<dbReference type="InterPro" id="IPR029063">
    <property type="entry name" value="SAM-dependent_MTases_sf"/>
</dbReference>
<evidence type="ECO:0000256" key="8">
    <source>
        <dbReference type="PROSITE-ProRule" id="PRU01016"/>
    </source>
</evidence>
<dbReference type="CDD" id="cd04452">
    <property type="entry name" value="S1_IF2_alpha"/>
    <property type="match status" value="1"/>
</dbReference>
<keyword evidence="13" id="KW-1185">Reference proteome</keyword>
<name>A0ABD2QNC5_9PLAT</name>
<keyword evidence="3 12" id="KW-0396">Initiation factor</keyword>